<evidence type="ECO:0000313" key="2">
    <source>
        <dbReference type="EMBL" id="WGH79905.1"/>
    </source>
</evidence>
<proteinExistence type="predicted"/>
<feature type="transmembrane region" description="Helical" evidence="1">
    <location>
        <begin position="53"/>
        <end position="78"/>
    </location>
</feature>
<dbReference type="InterPro" id="IPR009935">
    <property type="entry name" value="DUF1467"/>
</dbReference>
<protein>
    <submittedName>
        <fullName evidence="2">DUF1467 family protein</fullName>
    </submittedName>
</protein>
<name>A0ABY8LHT5_9RHOB</name>
<feature type="transmembrane region" description="Helical" evidence="1">
    <location>
        <begin position="6"/>
        <end position="25"/>
    </location>
</feature>
<sequence>MSIFSAFVVFAMVWAMVFLLMLQLGQDTQGDRGERVPGTHSSSPADFRLGRKLFIATAIALVIWGVLIWLITSGLITIDSLRAVTGREVEG</sequence>
<evidence type="ECO:0000256" key="1">
    <source>
        <dbReference type="SAM" id="Phobius"/>
    </source>
</evidence>
<dbReference type="RefSeq" id="WP_279966898.1">
    <property type="nucleotide sequence ID" value="NZ_CP122537.1"/>
</dbReference>
<keyword evidence="3" id="KW-1185">Reference proteome</keyword>
<keyword evidence="1" id="KW-0812">Transmembrane</keyword>
<dbReference type="Proteomes" id="UP001243420">
    <property type="component" value="Chromosome"/>
</dbReference>
<evidence type="ECO:0000313" key="3">
    <source>
        <dbReference type="Proteomes" id="UP001243420"/>
    </source>
</evidence>
<keyword evidence="1" id="KW-0472">Membrane</keyword>
<accession>A0ABY8LHT5</accession>
<reference evidence="2 3" key="1">
    <citation type="submission" date="2023-04" db="EMBL/GenBank/DDBJ databases">
        <title>Jannaschia ovalis sp. nov., a marine bacterium isolated from sea tidal flat.</title>
        <authorList>
            <person name="Kwon D.Y."/>
            <person name="Kim J.-J."/>
        </authorList>
    </citation>
    <scope>NUCLEOTIDE SEQUENCE [LARGE SCALE GENOMIC DNA]</scope>
    <source>
        <strain evidence="2 3">GRR-S6-38</strain>
    </source>
</reference>
<dbReference type="Pfam" id="PF07330">
    <property type="entry name" value="DUF1467"/>
    <property type="match status" value="1"/>
</dbReference>
<keyword evidence="1" id="KW-1133">Transmembrane helix</keyword>
<organism evidence="2 3">
    <name type="scientific">Jannaschia ovalis</name>
    <dbReference type="NCBI Taxonomy" id="3038773"/>
    <lineage>
        <taxon>Bacteria</taxon>
        <taxon>Pseudomonadati</taxon>
        <taxon>Pseudomonadota</taxon>
        <taxon>Alphaproteobacteria</taxon>
        <taxon>Rhodobacterales</taxon>
        <taxon>Roseobacteraceae</taxon>
        <taxon>Jannaschia</taxon>
    </lineage>
</organism>
<gene>
    <name evidence="2" type="ORF">P8627_06490</name>
</gene>
<dbReference type="EMBL" id="CP122537">
    <property type="protein sequence ID" value="WGH79905.1"/>
    <property type="molecule type" value="Genomic_DNA"/>
</dbReference>